<evidence type="ECO:0000313" key="3">
    <source>
        <dbReference type="Proteomes" id="UP000095009"/>
    </source>
</evidence>
<reference evidence="2 3" key="1">
    <citation type="journal article" date="2016" name="Proc. Natl. Acad. Sci. U.S.A.">
        <title>Comparative genomics of biotechnologically important yeasts.</title>
        <authorList>
            <person name="Riley R."/>
            <person name="Haridas S."/>
            <person name="Wolfe K.H."/>
            <person name="Lopes M.R."/>
            <person name="Hittinger C.T."/>
            <person name="Goeker M."/>
            <person name="Salamov A.A."/>
            <person name="Wisecaver J.H."/>
            <person name="Long T.M."/>
            <person name="Calvey C.H."/>
            <person name="Aerts A.L."/>
            <person name="Barry K.W."/>
            <person name="Choi C."/>
            <person name="Clum A."/>
            <person name="Coughlan A.Y."/>
            <person name="Deshpande S."/>
            <person name="Douglass A.P."/>
            <person name="Hanson S.J."/>
            <person name="Klenk H.-P."/>
            <person name="LaButti K.M."/>
            <person name="Lapidus A."/>
            <person name="Lindquist E.A."/>
            <person name="Lipzen A.M."/>
            <person name="Meier-Kolthoff J.P."/>
            <person name="Ohm R.A."/>
            <person name="Otillar R.P."/>
            <person name="Pangilinan J.L."/>
            <person name="Peng Y."/>
            <person name="Rokas A."/>
            <person name="Rosa C.A."/>
            <person name="Scheuner C."/>
            <person name="Sibirny A.A."/>
            <person name="Slot J.C."/>
            <person name="Stielow J.B."/>
            <person name="Sun H."/>
            <person name="Kurtzman C.P."/>
            <person name="Blackwell M."/>
            <person name="Grigoriev I.V."/>
            <person name="Jeffries T.W."/>
        </authorList>
    </citation>
    <scope>NUCLEOTIDE SEQUENCE [LARGE SCALE GENOMIC DNA]</scope>
    <source>
        <strain evidence="2 3">DSM 6958</strain>
    </source>
</reference>
<evidence type="ECO:0000256" key="1">
    <source>
        <dbReference type="SAM" id="MobiDB-lite"/>
    </source>
</evidence>
<keyword evidence="3" id="KW-1185">Reference proteome</keyword>
<protein>
    <recommendedName>
        <fullName evidence="4">Hyaluronan/mRNA-binding protein domain-containing protein</fullName>
    </recommendedName>
</protein>
<accession>A0A1E3PIL2</accession>
<gene>
    <name evidence="2" type="ORF">NADFUDRAFT_46880</name>
</gene>
<evidence type="ECO:0008006" key="4">
    <source>
        <dbReference type="Google" id="ProtNLM"/>
    </source>
</evidence>
<dbReference type="OrthoDB" id="2122308at2759"/>
<feature type="region of interest" description="Disordered" evidence="1">
    <location>
        <begin position="25"/>
        <end position="54"/>
    </location>
</feature>
<feature type="region of interest" description="Disordered" evidence="1">
    <location>
        <begin position="68"/>
        <end position="108"/>
    </location>
</feature>
<dbReference type="Proteomes" id="UP000095009">
    <property type="component" value="Unassembled WGS sequence"/>
</dbReference>
<evidence type="ECO:0000313" key="2">
    <source>
        <dbReference type="EMBL" id="ODQ65130.1"/>
    </source>
</evidence>
<dbReference type="EMBL" id="KV454410">
    <property type="protein sequence ID" value="ODQ65130.1"/>
    <property type="molecule type" value="Genomic_DNA"/>
</dbReference>
<dbReference type="AlphaFoldDB" id="A0A1E3PIL2"/>
<proteinExistence type="predicted"/>
<sequence length="108" mass="11878">MTRTSTTHNATVDDYGETLPRYFAKAGHSDQNPNEIKRGGAGKGNWGRQDGADEVDELDADGEFHFFHQRKRTNSQSGAVRPDNLTNLHGPNSSSQSTSSVFEDILPE</sequence>
<name>A0A1E3PIL2_9ASCO</name>
<dbReference type="STRING" id="857566.A0A1E3PIL2"/>
<organism evidence="2 3">
    <name type="scientific">Nadsonia fulvescens var. elongata DSM 6958</name>
    <dbReference type="NCBI Taxonomy" id="857566"/>
    <lineage>
        <taxon>Eukaryota</taxon>
        <taxon>Fungi</taxon>
        <taxon>Dikarya</taxon>
        <taxon>Ascomycota</taxon>
        <taxon>Saccharomycotina</taxon>
        <taxon>Dipodascomycetes</taxon>
        <taxon>Dipodascales</taxon>
        <taxon>Dipodascales incertae sedis</taxon>
        <taxon>Nadsonia</taxon>
    </lineage>
</organism>
<feature type="compositionally biased region" description="Polar residues" evidence="1">
    <location>
        <begin position="74"/>
        <end position="101"/>
    </location>
</feature>